<comment type="caution">
    <text evidence="7">The sequence shown here is derived from an EMBL/GenBank/DDBJ whole genome shotgun (WGS) entry which is preliminary data.</text>
</comment>
<dbReference type="PANTHER" id="PTHR12763:SF29">
    <property type="entry name" value="MITOCHONDRIAL DNAJ HOMOLOG 2"/>
    <property type="match status" value="1"/>
</dbReference>
<reference evidence="7 8" key="1">
    <citation type="journal article" date="2023" name="Elife">
        <title>Identification of key yeast species and microbe-microbe interactions impacting larval growth of Drosophila in the wild.</title>
        <authorList>
            <person name="Mure A."/>
            <person name="Sugiura Y."/>
            <person name="Maeda R."/>
            <person name="Honda K."/>
            <person name="Sakurai N."/>
            <person name="Takahashi Y."/>
            <person name="Watada M."/>
            <person name="Katoh T."/>
            <person name="Gotoh A."/>
            <person name="Gotoh Y."/>
            <person name="Taniguchi I."/>
            <person name="Nakamura K."/>
            <person name="Hayashi T."/>
            <person name="Katayama T."/>
            <person name="Uemura T."/>
            <person name="Hattori Y."/>
        </authorList>
    </citation>
    <scope>NUCLEOTIDE SEQUENCE [LARGE SCALE GENOMIC DNA]</scope>
    <source>
        <strain evidence="7 8">KH-74</strain>
    </source>
</reference>
<keyword evidence="4" id="KW-0496">Mitochondrion</keyword>
<dbReference type="Gene3D" id="1.10.287.110">
    <property type="entry name" value="DnaJ domain"/>
    <property type="match status" value="1"/>
</dbReference>
<dbReference type="InterPro" id="IPR036869">
    <property type="entry name" value="J_dom_sf"/>
</dbReference>
<keyword evidence="3" id="KW-0811">Translocation</keyword>
<dbReference type="PANTHER" id="PTHR12763">
    <property type="match status" value="1"/>
</dbReference>
<dbReference type="AlphaFoldDB" id="A0AAV5S1R5"/>
<keyword evidence="8" id="KW-1185">Reference proteome</keyword>
<keyword evidence="3" id="KW-0813">Transport</keyword>
<evidence type="ECO:0000256" key="5">
    <source>
        <dbReference type="ARBA" id="ARBA00023136"/>
    </source>
</evidence>
<proteinExistence type="predicted"/>
<keyword evidence="2" id="KW-0999">Mitochondrion inner membrane</keyword>
<dbReference type="GO" id="GO:0001405">
    <property type="term" value="C:PAM complex, Tim23 associated import motor"/>
    <property type="evidence" value="ECO:0007669"/>
    <property type="project" value="TreeGrafter"/>
</dbReference>
<evidence type="ECO:0000313" key="8">
    <source>
        <dbReference type="Proteomes" id="UP001377567"/>
    </source>
</evidence>
<sequence>MVLPLLIGIGVTAVAVGARSGLRAWIAYKQLTPVMIARLNGIHIDESSYWARFHGDSRFNSNRVRPPLKKALEQEALGGFFQRMSESEALLILNISPGEIAHLDERLVKQRHRAAILRNHPDKGGSPFITAKINEAREVILASVLVKRR</sequence>
<evidence type="ECO:0000313" key="7">
    <source>
        <dbReference type="EMBL" id="GMM57351.1"/>
    </source>
</evidence>
<evidence type="ECO:0000256" key="2">
    <source>
        <dbReference type="ARBA" id="ARBA00022792"/>
    </source>
</evidence>
<evidence type="ECO:0000256" key="4">
    <source>
        <dbReference type="ARBA" id="ARBA00023128"/>
    </source>
</evidence>
<dbReference type="Proteomes" id="UP001377567">
    <property type="component" value="Unassembled WGS sequence"/>
</dbReference>
<keyword evidence="3" id="KW-0653">Protein transport</keyword>
<evidence type="ECO:0000256" key="1">
    <source>
        <dbReference type="ARBA" id="ARBA00004273"/>
    </source>
</evidence>
<protein>
    <submittedName>
        <fullName evidence="7">Mdj2 protein</fullName>
    </submittedName>
</protein>
<dbReference type="EMBL" id="BTGD01000011">
    <property type="protein sequence ID" value="GMM57351.1"/>
    <property type="molecule type" value="Genomic_DNA"/>
</dbReference>
<dbReference type="GO" id="GO:0030150">
    <property type="term" value="P:protein import into mitochondrial matrix"/>
    <property type="evidence" value="ECO:0007669"/>
    <property type="project" value="TreeGrafter"/>
</dbReference>
<dbReference type="FunFam" id="1.10.287.110:FF:000001">
    <property type="entry name" value="Import inner membrane translocase subunit tim14"/>
    <property type="match status" value="1"/>
</dbReference>
<accession>A0AAV5S1R5</accession>
<keyword evidence="6" id="KW-0143">Chaperone</keyword>
<comment type="subcellular location">
    <subcellularLocation>
        <location evidence="1">Mitochondrion inner membrane</location>
    </subcellularLocation>
</comment>
<evidence type="ECO:0000256" key="3">
    <source>
        <dbReference type="ARBA" id="ARBA00023010"/>
    </source>
</evidence>
<name>A0AAV5S1R5_MAUHU</name>
<dbReference type="SUPFAM" id="SSF46565">
    <property type="entry name" value="Chaperone J-domain"/>
    <property type="match status" value="1"/>
</dbReference>
<dbReference type="GO" id="GO:0001671">
    <property type="term" value="F:ATPase activator activity"/>
    <property type="evidence" value="ECO:0007669"/>
    <property type="project" value="UniProtKB-ARBA"/>
</dbReference>
<evidence type="ECO:0000256" key="6">
    <source>
        <dbReference type="ARBA" id="ARBA00023186"/>
    </source>
</evidence>
<keyword evidence="5" id="KW-0472">Membrane</keyword>
<organism evidence="7 8">
    <name type="scientific">Maudiozyma humilis</name>
    <name type="common">Sour dough yeast</name>
    <name type="synonym">Kazachstania humilis</name>
    <dbReference type="NCBI Taxonomy" id="51915"/>
    <lineage>
        <taxon>Eukaryota</taxon>
        <taxon>Fungi</taxon>
        <taxon>Dikarya</taxon>
        <taxon>Ascomycota</taxon>
        <taxon>Saccharomycotina</taxon>
        <taxon>Saccharomycetes</taxon>
        <taxon>Saccharomycetales</taxon>
        <taxon>Saccharomycetaceae</taxon>
        <taxon>Maudiozyma</taxon>
    </lineage>
</organism>
<gene>
    <name evidence="7" type="ORF">DAKH74_039670</name>
</gene>